<keyword evidence="7 9" id="KW-0472">Membrane</keyword>
<evidence type="ECO:0000256" key="4">
    <source>
        <dbReference type="ARBA" id="ARBA00022692"/>
    </source>
</evidence>
<dbReference type="PIRSF" id="PIRSF026649">
    <property type="entry name" value="MsbB"/>
    <property type="match status" value="1"/>
</dbReference>
<dbReference type="InterPro" id="IPR004960">
    <property type="entry name" value="LipA_acyltrans"/>
</dbReference>
<dbReference type="OrthoDB" id="9803456at2"/>
<dbReference type="EMBL" id="MPRL01000091">
    <property type="protein sequence ID" value="OOZ38450.1"/>
    <property type="molecule type" value="Genomic_DNA"/>
</dbReference>
<evidence type="ECO:0000256" key="2">
    <source>
        <dbReference type="ARBA" id="ARBA00022519"/>
    </source>
</evidence>
<evidence type="ECO:0000256" key="1">
    <source>
        <dbReference type="ARBA" id="ARBA00022475"/>
    </source>
</evidence>
<evidence type="ECO:0000256" key="6">
    <source>
        <dbReference type="ARBA" id="ARBA00022989"/>
    </source>
</evidence>
<dbReference type="RefSeq" id="WP_078485001.1">
    <property type="nucleotide sequence ID" value="NZ_MPRL01000091.1"/>
</dbReference>
<comment type="pathway">
    <text evidence="9">Bacterial outer membrane biogenesis; lipopolysaccharide biosynthesis.</text>
</comment>
<evidence type="ECO:0000256" key="7">
    <source>
        <dbReference type="ARBA" id="ARBA00023136"/>
    </source>
</evidence>
<keyword evidence="3 9" id="KW-0808">Transferase</keyword>
<keyword evidence="8 9" id="KW-0012">Acyltransferase</keyword>
<dbReference type="GO" id="GO:0009245">
    <property type="term" value="P:lipid A biosynthetic process"/>
    <property type="evidence" value="ECO:0007669"/>
    <property type="project" value="InterPro"/>
</dbReference>
<dbReference type="EC" id="2.3.1.241" evidence="9"/>
<reference evidence="10 11" key="1">
    <citation type="submission" date="2016-11" db="EMBL/GenBank/DDBJ databases">
        <title>Mixed transmission modes and dynamic genome evolution in an obligate animal-bacterial symbiosis.</title>
        <authorList>
            <person name="Russell S.L."/>
            <person name="Corbett-Detig R.B."/>
            <person name="Cavanaugh C.M."/>
        </authorList>
    </citation>
    <scope>NUCLEOTIDE SEQUENCE [LARGE SCALE GENOMIC DNA]</scope>
    <source>
        <strain evidence="10">Sveles-Q1</strain>
    </source>
</reference>
<sequence>MSGQPPFPAKSFLAPRYWLTWLTLALLWCAARAPHPIRLRLGRGLGHFMRLVMLVRRHIVETNLRLCFPDMRGADRTRLVRKNFESLGMTMIETAMSWWLSDEALRGMASVEGVEHLQDAVEAGQGVILLSAHFTTLEIGGRLLVPHAHFHVMYREHKNPLFEEVMRRARERSFDKAIKREDIRGMLRSLKQGKPVWYAPDQNYGREHSVFIPFFDFPTAATITATSRLAKMSGAQVVPFFQRRLDDGRYRLTILPPLEGFPGEDGAADALRINRLIEAQIKTMPEQYLWAHRRFKTRPEGESGVY</sequence>
<dbReference type="PANTHER" id="PTHR30606">
    <property type="entry name" value="LIPID A BIOSYNTHESIS LAUROYL ACYLTRANSFERASE"/>
    <property type="match status" value="1"/>
</dbReference>
<dbReference type="NCBIfam" id="TIGR02207">
    <property type="entry name" value="lipid_A_htrB"/>
    <property type="match status" value="1"/>
</dbReference>
<comment type="subcellular location">
    <subcellularLocation>
        <location evidence="9">Cell inner membrane</location>
        <topology evidence="9">Single-pass membrane protein</topology>
    </subcellularLocation>
</comment>
<feature type="short sequence motif" description="HXXXXD motif" evidence="9">
    <location>
        <begin position="133"/>
        <end position="138"/>
    </location>
</feature>
<dbReference type="Proteomes" id="UP000191110">
    <property type="component" value="Unassembled WGS sequence"/>
</dbReference>
<dbReference type="HAMAP" id="MF_01942">
    <property type="entry name" value="Lipid_A_LpxL_LpxP"/>
    <property type="match status" value="1"/>
</dbReference>
<organism evidence="10 11">
    <name type="scientific">Solemya pervernicosa gill symbiont</name>
    <dbReference type="NCBI Taxonomy" id="642797"/>
    <lineage>
        <taxon>Bacteria</taxon>
        <taxon>Pseudomonadati</taxon>
        <taxon>Pseudomonadota</taxon>
        <taxon>Gammaproteobacteria</taxon>
        <taxon>sulfur-oxidizing symbionts</taxon>
    </lineage>
</organism>
<keyword evidence="4 9" id="KW-0812">Transmembrane</keyword>
<comment type="caution">
    <text evidence="10">The sequence shown here is derived from an EMBL/GenBank/DDBJ whole genome shotgun (WGS) entry which is preliminary data.</text>
</comment>
<dbReference type="InterPro" id="IPR011920">
    <property type="entry name" value="Lipid_A_LpxL_LpxP"/>
</dbReference>
<dbReference type="Pfam" id="PF03279">
    <property type="entry name" value="Lip_A_acyltrans"/>
    <property type="match status" value="1"/>
</dbReference>
<comment type="catalytic activity">
    <reaction evidence="9">
        <text>an alpha-Kdo-(2-&gt;4)-alpha-Kdo-(2-&gt;6)-lipid IVA + a fatty acyl-[ACP] = an alpha-Kdo-(2-&gt;4)-alpha-Kdo-(2-&gt;6)-(acyl)-lipid IVA + holo-[ACP]</text>
        <dbReference type="Rhea" id="RHEA:69396"/>
        <dbReference type="Rhea" id="RHEA-COMP:9685"/>
        <dbReference type="Rhea" id="RHEA-COMP:14125"/>
        <dbReference type="ChEBI" id="CHEBI:64479"/>
        <dbReference type="ChEBI" id="CHEBI:138651"/>
        <dbReference type="ChEBI" id="CHEBI:176429"/>
        <dbReference type="ChEBI" id="CHEBI:176430"/>
        <dbReference type="EC" id="2.3.1.241"/>
    </reaction>
</comment>
<keyword evidence="1 9" id="KW-1003">Cell membrane</keyword>
<keyword evidence="11" id="KW-1185">Reference proteome</keyword>
<evidence type="ECO:0000256" key="3">
    <source>
        <dbReference type="ARBA" id="ARBA00022679"/>
    </source>
</evidence>
<evidence type="ECO:0000313" key="10">
    <source>
        <dbReference type="EMBL" id="OOZ38450.1"/>
    </source>
</evidence>
<dbReference type="GO" id="GO:0036104">
    <property type="term" value="P:Kdo2-lipid A biosynthetic process"/>
    <property type="evidence" value="ECO:0007669"/>
    <property type="project" value="UniProtKB-UniRule"/>
</dbReference>
<dbReference type="CDD" id="cd07984">
    <property type="entry name" value="LPLAT_LABLAT-like"/>
    <property type="match status" value="1"/>
</dbReference>
<evidence type="ECO:0000256" key="9">
    <source>
        <dbReference type="HAMAP-Rule" id="MF_01942"/>
    </source>
</evidence>
<gene>
    <name evidence="9" type="primary">lpxL</name>
    <name evidence="10" type="ORF">BOW53_15530</name>
</gene>
<name>A0A1T2L0A5_9GAMM</name>
<keyword evidence="6 9" id="KW-1133">Transmembrane helix</keyword>
<dbReference type="PANTHER" id="PTHR30606:SF9">
    <property type="entry name" value="LIPID A BIOSYNTHESIS LAUROYLTRANSFERASE"/>
    <property type="match status" value="1"/>
</dbReference>
<comment type="pathway">
    <text evidence="9">Glycolipid biosynthesis; KDO(2)-lipid A biosynthesis; KDO(2)-lipid A from CMP-3-deoxy-D-manno-octulosonate and lipid IV(A): step 3/4.</text>
</comment>
<evidence type="ECO:0000256" key="5">
    <source>
        <dbReference type="ARBA" id="ARBA00022985"/>
    </source>
</evidence>
<evidence type="ECO:0000256" key="8">
    <source>
        <dbReference type="ARBA" id="ARBA00023315"/>
    </source>
</evidence>
<dbReference type="AlphaFoldDB" id="A0A1T2L0A5"/>
<dbReference type="UniPathway" id="UPA00030"/>
<proteinExistence type="inferred from homology"/>
<dbReference type="GO" id="GO:0005886">
    <property type="term" value="C:plasma membrane"/>
    <property type="evidence" value="ECO:0007669"/>
    <property type="project" value="UniProtKB-SubCell"/>
</dbReference>
<comment type="similarity">
    <text evidence="9">Belongs to the LpxL/LpxM/LpxP family.</text>
</comment>
<keyword evidence="5 9" id="KW-0448">Lipopolysaccharide biosynthesis</keyword>
<accession>A0A1T2L0A5</accession>
<evidence type="ECO:0000313" key="11">
    <source>
        <dbReference type="Proteomes" id="UP000191110"/>
    </source>
</evidence>
<dbReference type="GO" id="GO:0008913">
    <property type="term" value="F:Kdo2-lipid IVA acyltransferase activity"/>
    <property type="evidence" value="ECO:0007669"/>
    <property type="project" value="UniProtKB-EC"/>
</dbReference>
<protein>
    <recommendedName>
        <fullName evidence="9">Lipid A biosynthesis acyltransferase</fullName>
        <ecNumber evidence="9">2.3.1.241</ecNumber>
    </recommendedName>
    <alternativeName>
        <fullName evidence="9">Kdo(2)-lipid IV(A) acyltransferase</fullName>
    </alternativeName>
</protein>
<dbReference type="GO" id="GO:0009103">
    <property type="term" value="P:lipopolysaccharide biosynthetic process"/>
    <property type="evidence" value="ECO:0007669"/>
    <property type="project" value="UniProtKB-UniRule"/>
</dbReference>
<comment type="function">
    <text evidence="9">Catalyzes the transfer of an acyl chain from an acyl-[acyl-carrier-protein] (ACP) to a Kdo(2)-lipid IV(A) to form a Kdo(2)-(acyl)-lipid IV(A).</text>
</comment>
<keyword evidence="2 9" id="KW-0997">Cell inner membrane</keyword>
<dbReference type="UniPathway" id="UPA00360">
    <property type="reaction ID" value="UER00485"/>
</dbReference>